<comment type="similarity">
    <text evidence="3">Belongs to the FMN-dependent alpha-hydroxy acid dehydrogenase family.</text>
</comment>
<dbReference type="InterPro" id="IPR012133">
    <property type="entry name" value="Alpha-hydoxy_acid_DH_FMN"/>
</dbReference>
<dbReference type="InterPro" id="IPR037396">
    <property type="entry name" value="FMN_HAD"/>
</dbReference>
<evidence type="ECO:0000256" key="5">
    <source>
        <dbReference type="ARBA" id="ARBA00029327"/>
    </source>
</evidence>
<dbReference type="PROSITE" id="PS51349">
    <property type="entry name" value="FMN_HYDROXY_ACID_DH_2"/>
    <property type="match status" value="1"/>
</dbReference>
<keyword evidence="2" id="KW-0560">Oxidoreductase</keyword>
<evidence type="ECO:0000313" key="7">
    <source>
        <dbReference type="EMBL" id="CAH3143158.1"/>
    </source>
</evidence>
<evidence type="ECO:0000256" key="2">
    <source>
        <dbReference type="ARBA" id="ARBA00023002"/>
    </source>
</evidence>
<proteinExistence type="inferred from homology"/>
<reference evidence="7 8" key="1">
    <citation type="submission" date="2022-05" db="EMBL/GenBank/DDBJ databases">
        <authorList>
            <consortium name="Genoscope - CEA"/>
            <person name="William W."/>
        </authorList>
    </citation>
    <scope>NUCLEOTIDE SEQUENCE [LARGE SCALE GENOMIC DNA]</scope>
</reference>
<keyword evidence="8" id="KW-1185">Reference proteome</keyword>
<name>A0ABN8PGC7_9CNID</name>
<dbReference type="EMBL" id="CALNXK010000070">
    <property type="protein sequence ID" value="CAH3143158.1"/>
    <property type="molecule type" value="Genomic_DNA"/>
</dbReference>
<dbReference type="CDD" id="cd02809">
    <property type="entry name" value="alpha_hydroxyacid_oxid_FMN"/>
    <property type="match status" value="1"/>
</dbReference>
<sequence>MTSITDPVTIDELEKYASNHLDKNAFDYYSTGAENDVTLRENRLAFNRIKLRPRMLRDVSHQDISVTVLGHKLSMPICVSPSAYQAMAHPDGELATVRAVRSLGTAMGLSLYSTTSLEDVALEAPNTIKFFQMQLYTDRQLMATITRRAEKAGYKAILLTVDCPLYGRHQGRRRFELPGHLKYANFSSVQQRKRFKSNAELGAHIIALLDCSVDWKILDWLRSITSLPVVVKGILTPEDARLAVQHGAKGILVSNHGGRQLDGVPAAIEVLPEIVNAVQGTGVEVYMDSGVRLGTDVLKALALGARAVFVGRPVIWGLAYKGEQGVKAVLQMLRDEFKTAMVLAGCASLKDITSSLVMRPATSHL</sequence>
<dbReference type="SUPFAM" id="SSF51395">
    <property type="entry name" value="FMN-linked oxidoreductases"/>
    <property type="match status" value="1"/>
</dbReference>
<dbReference type="Gene3D" id="3.20.20.70">
    <property type="entry name" value="Aldolase class I"/>
    <property type="match status" value="1"/>
</dbReference>
<dbReference type="Pfam" id="PF01070">
    <property type="entry name" value="FMN_dh"/>
    <property type="match status" value="1"/>
</dbReference>
<dbReference type="PANTHER" id="PTHR10578">
    <property type="entry name" value="S -2-HYDROXY-ACID OXIDASE-RELATED"/>
    <property type="match status" value="1"/>
</dbReference>
<comment type="catalytic activity">
    <reaction evidence="5">
        <text>2-hydroxyoctanoate + O2 = 2-oxooctanoate + H2O2</text>
        <dbReference type="Rhea" id="RHEA:67940"/>
        <dbReference type="ChEBI" id="CHEBI:15379"/>
        <dbReference type="ChEBI" id="CHEBI:16240"/>
        <dbReference type="ChEBI" id="CHEBI:133514"/>
        <dbReference type="ChEBI" id="CHEBI:176689"/>
    </reaction>
    <physiologicalReaction direction="left-to-right" evidence="5">
        <dbReference type="Rhea" id="RHEA:67941"/>
    </physiologicalReaction>
</comment>
<dbReference type="Proteomes" id="UP001159405">
    <property type="component" value="Unassembled WGS sequence"/>
</dbReference>
<evidence type="ECO:0000256" key="1">
    <source>
        <dbReference type="ARBA" id="ARBA00001917"/>
    </source>
</evidence>
<feature type="domain" description="FMN hydroxy acid dehydrogenase" evidence="6">
    <location>
        <begin position="2"/>
        <end position="362"/>
    </location>
</feature>
<dbReference type="PIRSF" id="PIRSF000138">
    <property type="entry name" value="Al-hdrx_acd_dh"/>
    <property type="match status" value="1"/>
</dbReference>
<dbReference type="InterPro" id="IPR000262">
    <property type="entry name" value="FMN-dep_DH"/>
</dbReference>
<accession>A0ABN8PGC7</accession>
<comment type="caution">
    <text evidence="7">The sequence shown here is derived from an EMBL/GenBank/DDBJ whole genome shotgun (WGS) entry which is preliminary data.</text>
</comment>
<dbReference type="PROSITE" id="PS00557">
    <property type="entry name" value="FMN_HYDROXY_ACID_DH_1"/>
    <property type="match status" value="1"/>
</dbReference>
<comment type="cofactor">
    <cofactor evidence="1">
        <name>FMN</name>
        <dbReference type="ChEBI" id="CHEBI:58210"/>
    </cofactor>
</comment>
<evidence type="ECO:0000256" key="4">
    <source>
        <dbReference type="ARBA" id="ARBA00029325"/>
    </source>
</evidence>
<dbReference type="PANTHER" id="PTHR10578:SF149">
    <property type="entry name" value="2-HYDROXYACID OXIDASE 2"/>
    <property type="match status" value="1"/>
</dbReference>
<evidence type="ECO:0000259" key="6">
    <source>
        <dbReference type="PROSITE" id="PS51349"/>
    </source>
</evidence>
<protein>
    <recommendedName>
        <fullName evidence="6">FMN hydroxy acid dehydrogenase domain-containing protein</fullName>
    </recommendedName>
</protein>
<gene>
    <name evidence="7" type="ORF">PLOB_00043250</name>
</gene>
<organism evidence="7 8">
    <name type="scientific">Porites lobata</name>
    <dbReference type="NCBI Taxonomy" id="104759"/>
    <lineage>
        <taxon>Eukaryota</taxon>
        <taxon>Metazoa</taxon>
        <taxon>Cnidaria</taxon>
        <taxon>Anthozoa</taxon>
        <taxon>Hexacorallia</taxon>
        <taxon>Scleractinia</taxon>
        <taxon>Fungiina</taxon>
        <taxon>Poritidae</taxon>
        <taxon>Porites</taxon>
    </lineage>
</organism>
<dbReference type="InterPro" id="IPR013785">
    <property type="entry name" value="Aldolase_TIM"/>
</dbReference>
<dbReference type="InterPro" id="IPR008259">
    <property type="entry name" value="FMN_hydac_DH_AS"/>
</dbReference>
<comment type="catalytic activity">
    <reaction evidence="4">
        <text>a (2S)-2-hydroxycarboxylate + O2 = a 2-oxocarboxylate + H2O2</text>
        <dbReference type="Rhea" id="RHEA:16789"/>
        <dbReference type="ChEBI" id="CHEBI:15379"/>
        <dbReference type="ChEBI" id="CHEBI:16240"/>
        <dbReference type="ChEBI" id="CHEBI:35179"/>
        <dbReference type="ChEBI" id="CHEBI:58123"/>
        <dbReference type="EC" id="1.1.3.15"/>
    </reaction>
    <physiologicalReaction direction="left-to-right" evidence="4">
        <dbReference type="Rhea" id="RHEA:16790"/>
    </physiologicalReaction>
</comment>
<evidence type="ECO:0000313" key="8">
    <source>
        <dbReference type="Proteomes" id="UP001159405"/>
    </source>
</evidence>
<evidence type="ECO:0000256" key="3">
    <source>
        <dbReference type="ARBA" id="ARBA00024042"/>
    </source>
</evidence>